<evidence type="ECO:0000313" key="2">
    <source>
        <dbReference type="Proteomes" id="UP000789702"/>
    </source>
</evidence>
<accession>A0ACA9P954</accession>
<dbReference type="Proteomes" id="UP000789702">
    <property type="component" value="Unassembled WGS sequence"/>
</dbReference>
<dbReference type="EMBL" id="CAJVPU010025057">
    <property type="protein sequence ID" value="CAG8694810.1"/>
    <property type="molecule type" value="Genomic_DNA"/>
</dbReference>
<evidence type="ECO:0000313" key="1">
    <source>
        <dbReference type="EMBL" id="CAG8694810.1"/>
    </source>
</evidence>
<organism evidence="1 2">
    <name type="scientific">Dentiscutata heterogama</name>
    <dbReference type="NCBI Taxonomy" id="1316150"/>
    <lineage>
        <taxon>Eukaryota</taxon>
        <taxon>Fungi</taxon>
        <taxon>Fungi incertae sedis</taxon>
        <taxon>Mucoromycota</taxon>
        <taxon>Glomeromycotina</taxon>
        <taxon>Glomeromycetes</taxon>
        <taxon>Diversisporales</taxon>
        <taxon>Gigasporaceae</taxon>
        <taxon>Dentiscutata</taxon>
    </lineage>
</organism>
<name>A0ACA9P954_9GLOM</name>
<proteinExistence type="predicted"/>
<sequence>MVYDESKLQQTLKNYENVTIGLLAENNRFSEATRNIFKVHIKDSVKQLKEILTIVGQLEAGEVHTKTNINEIRGATLSMLSDPENYYNNTIRLLSENRQHSKEAKDRLKEFLSENAKVKCFMNEIFVHELAISTDPE</sequence>
<protein>
    <submittedName>
        <fullName evidence="1">17381_t:CDS:1</fullName>
    </submittedName>
</protein>
<feature type="non-terminal residue" evidence="1">
    <location>
        <position position="137"/>
    </location>
</feature>
<keyword evidence="2" id="KW-1185">Reference proteome</keyword>
<gene>
    <name evidence="1" type="ORF">DHETER_LOCUS11443</name>
</gene>
<comment type="caution">
    <text evidence="1">The sequence shown here is derived from an EMBL/GenBank/DDBJ whole genome shotgun (WGS) entry which is preliminary data.</text>
</comment>
<reference evidence="1" key="1">
    <citation type="submission" date="2021-06" db="EMBL/GenBank/DDBJ databases">
        <authorList>
            <person name="Kallberg Y."/>
            <person name="Tangrot J."/>
            <person name="Rosling A."/>
        </authorList>
    </citation>
    <scope>NUCLEOTIDE SEQUENCE</scope>
    <source>
        <strain evidence="1">IL203A</strain>
    </source>
</reference>